<evidence type="ECO:0000313" key="2">
    <source>
        <dbReference type="EMBL" id="MBB3898061.1"/>
    </source>
</evidence>
<dbReference type="InterPro" id="IPR012938">
    <property type="entry name" value="Glc/Sorbosone_DH"/>
</dbReference>
<dbReference type="EMBL" id="JACIDJ010000002">
    <property type="protein sequence ID" value="MBB3898061.1"/>
    <property type="molecule type" value="Genomic_DNA"/>
</dbReference>
<feature type="domain" description="Glucose/Sorbosone dehydrogenase" evidence="1">
    <location>
        <begin position="58"/>
        <end position="394"/>
    </location>
</feature>
<sequence>MRHSNARTTLPIARRPLGRALLGGGLMAAFLAPSARAERRTLRTEVGEVQVERIAQVEHPWGLAFLEGDRFLVTERNSGALRMGRRGGSLSDPLEGAPEVYRYPGPTDRSQGGMFDIALHPDFNQNRTIFLSHSRWTEQGAGTAVTRARLTEGDNPRLEDARNIFMMNNPDGSGLHFGGRLAFDPRDGSLLLSIGDRRNMNRAQDAKDHAGSIIRMTTDGKPAPGNPFLNESDKDHHIYAIGLRNVQGMAFDPESHQLWVNDHGPLRGDEIHLIRAGRNYGWPYLTGGRDYSGAPLGEGTRREGMESAFHIFERTVGPSGLVVYRGDMFPEWRGALLHGGLAARALVRTRMANGRVVGEEWMLRDLDRRIRDVRVHRDGSVWLLTEHEDGEVLRVSRG</sequence>
<dbReference type="Proteomes" id="UP000553193">
    <property type="component" value="Unassembled WGS sequence"/>
</dbReference>
<accession>A0A840AA49</accession>
<evidence type="ECO:0000313" key="3">
    <source>
        <dbReference type="Proteomes" id="UP000553193"/>
    </source>
</evidence>
<organism evidence="2 3">
    <name type="scientific">Roseococcus suduntuyensis</name>
    <dbReference type="NCBI Taxonomy" id="455361"/>
    <lineage>
        <taxon>Bacteria</taxon>
        <taxon>Pseudomonadati</taxon>
        <taxon>Pseudomonadota</taxon>
        <taxon>Alphaproteobacteria</taxon>
        <taxon>Acetobacterales</taxon>
        <taxon>Roseomonadaceae</taxon>
        <taxon>Roseococcus</taxon>
    </lineage>
</organism>
<protein>
    <submittedName>
        <fullName evidence="2">Glucose/arabinose dehydrogenase</fullName>
    </submittedName>
</protein>
<comment type="caution">
    <text evidence="2">The sequence shown here is derived from an EMBL/GenBank/DDBJ whole genome shotgun (WGS) entry which is preliminary data.</text>
</comment>
<dbReference type="Pfam" id="PF07995">
    <property type="entry name" value="GSDH"/>
    <property type="match status" value="1"/>
</dbReference>
<dbReference type="InterPro" id="IPR011041">
    <property type="entry name" value="Quinoprot_gluc/sorb_DH_b-prop"/>
</dbReference>
<dbReference type="Gene3D" id="2.120.10.30">
    <property type="entry name" value="TolB, C-terminal domain"/>
    <property type="match status" value="1"/>
</dbReference>
<dbReference type="AlphaFoldDB" id="A0A840AA49"/>
<dbReference type="RefSeq" id="WP_184383160.1">
    <property type="nucleotide sequence ID" value="NZ_JACIDJ010000002.1"/>
</dbReference>
<proteinExistence type="predicted"/>
<dbReference type="SUPFAM" id="SSF50952">
    <property type="entry name" value="Soluble quinoprotein glucose dehydrogenase"/>
    <property type="match status" value="1"/>
</dbReference>
<reference evidence="2 3" key="1">
    <citation type="submission" date="2020-08" db="EMBL/GenBank/DDBJ databases">
        <title>Genomic Encyclopedia of Type Strains, Phase IV (KMG-IV): sequencing the most valuable type-strain genomes for metagenomic binning, comparative biology and taxonomic classification.</title>
        <authorList>
            <person name="Goeker M."/>
        </authorList>
    </citation>
    <scope>NUCLEOTIDE SEQUENCE [LARGE SCALE GENOMIC DNA]</scope>
    <source>
        <strain evidence="2 3">DSM 19979</strain>
    </source>
</reference>
<dbReference type="PANTHER" id="PTHR19328:SF75">
    <property type="entry name" value="ALDOSE SUGAR DEHYDROGENASE YLII"/>
    <property type="match status" value="1"/>
</dbReference>
<evidence type="ECO:0000259" key="1">
    <source>
        <dbReference type="Pfam" id="PF07995"/>
    </source>
</evidence>
<dbReference type="PANTHER" id="PTHR19328">
    <property type="entry name" value="HEDGEHOG-INTERACTING PROTEIN"/>
    <property type="match status" value="1"/>
</dbReference>
<gene>
    <name evidence="2" type="ORF">GGQ83_001498</name>
</gene>
<keyword evidence="3" id="KW-1185">Reference proteome</keyword>
<name>A0A840AA49_9PROT</name>
<dbReference type="InterPro" id="IPR011042">
    <property type="entry name" value="6-blade_b-propeller_TolB-like"/>
</dbReference>